<dbReference type="SUPFAM" id="SSF49313">
    <property type="entry name" value="Cadherin-like"/>
    <property type="match status" value="1"/>
</dbReference>
<dbReference type="PROSITE" id="PS00232">
    <property type="entry name" value="CADHERIN_1"/>
    <property type="match status" value="1"/>
</dbReference>
<dbReference type="Proteomes" id="UP000695022">
    <property type="component" value="Unplaced"/>
</dbReference>
<dbReference type="RefSeq" id="XP_014673587.1">
    <property type="nucleotide sequence ID" value="XM_014818101.1"/>
</dbReference>
<keyword evidence="2" id="KW-0677">Repeat</keyword>
<dbReference type="PRINTS" id="PR00205">
    <property type="entry name" value="CADHERIN"/>
</dbReference>
<evidence type="ECO:0000259" key="6">
    <source>
        <dbReference type="PROSITE" id="PS50268"/>
    </source>
</evidence>
<dbReference type="PANTHER" id="PTHR24027:SF438">
    <property type="entry name" value="CADHERIN 23"/>
    <property type="match status" value="1"/>
</dbReference>
<sequence>MASFNLFNLVIFRSIMDVVHFIDVREQIQLVLNGSAGDHIFKFFAVNATTADVLLSQRLDREVKDYYLVRWSYQDSGQREIPYISMSTQVYVLDVNDNRPEFTLVPKDQKVAVAE</sequence>
<evidence type="ECO:0000313" key="8">
    <source>
        <dbReference type="RefSeq" id="XP_014673587.1"/>
    </source>
</evidence>
<reference evidence="8" key="1">
    <citation type="submission" date="2025-08" db="UniProtKB">
        <authorList>
            <consortium name="RefSeq"/>
        </authorList>
    </citation>
    <scope>IDENTIFICATION</scope>
</reference>
<protein>
    <submittedName>
        <fullName evidence="8">Cadherin-23-like</fullName>
    </submittedName>
</protein>
<evidence type="ECO:0000256" key="4">
    <source>
        <dbReference type="ARBA" id="ARBA00023136"/>
    </source>
</evidence>
<dbReference type="CDD" id="cd11304">
    <property type="entry name" value="Cadherin_repeat"/>
    <property type="match status" value="1"/>
</dbReference>
<keyword evidence="3 5" id="KW-0106">Calcium</keyword>
<dbReference type="InterPro" id="IPR002126">
    <property type="entry name" value="Cadherin-like_dom"/>
</dbReference>
<feature type="non-terminal residue" evidence="8">
    <location>
        <position position="115"/>
    </location>
</feature>
<accession>A0ABM1EN16</accession>
<evidence type="ECO:0000256" key="3">
    <source>
        <dbReference type="ARBA" id="ARBA00022837"/>
    </source>
</evidence>
<dbReference type="PANTHER" id="PTHR24027">
    <property type="entry name" value="CADHERIN-23"/>
    <property type="match status" value="1"/>
</dbReference>
<comment type="subcellular location">
    <subcellularLocation>
        <location evidence="1">Membrane</location>
    </subcellularLocation>
</comment>
<dbReference type="InterPro" id="IPR039808">
    <property type="entry name" value="Cadherin"/>
</dbReference>
<keyword evidence="4" id="KW-0472">Membrane</keyword>
<evidence type="ECO:0000256" key="2">
    <source>
        <dbReference type="ARBA" id="ARBA00022737"/>
    </source>
</evidence>
<dbReference type="Gene3D" id="2.60.40.60">
    <property type="entry name" value="Cadherins"/>
    <property type="match status" value="1"/>
</dbReference>
<dbReference type="InterPro" id="IPR020894">
    <property type="entry name" value="Cadherin_CS"/>
</dbReference>
<gene>
    <name evidence="8" type="primary">LOC106813861</name>
</gene>
<dbReference type="GeneID" id="106813861"/>
<name>A0ABM1EN16_PRICU</name>
<dbReference type="PROSITE" id="PS50268">
    <property type="entry name" value="CADHERIN_2"/>
    <property type="match status" value="1"/>
</dbReference>
<keyword evidence="7" id="KW-1185">Reference proteome</keyword>
<organism evidence="7 8">
    <name type="scientific">Priapulus caudatus</name>
    <name type="common">Priapulid worm</name>
    <dbReference type="NCBI Taxonomy" id="37621"/>
    <lineage>
        <taxon>Eukaryota</taxon>
        <taxon>Metazoa</taxon>
        <taxon>Ecdysozoa</taxon>
        <taxon>Scalidophora</taxon>
        <taxon>Priapulida</taxon>
        <taxon>Priapulimorpha</taxon>
        <taxon>Priapulimorphida</taxon>
        <taxon>Priapulidae</taxon>
        <taxon>Priapulus</taxon>
    </lineage>
</organism>
<feature type="domain" description="Cadherin" evidence="6">
    <location>
        <begin position="31"/>
        <end position="102"/>
    </location>
</feature>
<proteinExistence type="predicted"/>
<dbReference type="InterPro" id="IPR015919">
    <property type="entry name" value="Cadherin-like_sf"/>
</dbReference>
<evidence type="ECO:0000313" key="7">
    <source>
        <dbReference type="Proteomes" id="UP000695022"/>
    </source>
</evidence>
<evidence type="ECO:0000256" key="5">
    <source>
        <dbReference type="PROSITE-ProRule" id="PRU00043"/>
    </source>
</evidence>
<evidence type="ECO:0000256" key="1">
    <source>
        <dbReference type="ARBA" id="ARBA00004370"/>
    </source>
</evidence>